<accession>A0A6A4PNJ9</accession>
<dbReference type="EMBL" id="WOCE01000012">
    <property type="protein sequence ID" value="KAE9603181.1"/>
    <property type="molecule type" value="Genomic_DNA"/>
</dbReference>
<proteinExistence type="predicted"/>
<comment type="caution">
    <text evidence="2">The sequence shown here is derived from an EMBL/GenBank/DDBJ whole genome shotgun (WGS) entry which is preliminary data.</text>
</comment>
<keyword evidence="1" id="KW-1133">Transmembrane helix</keyword>
<organism evidence="2 3">
    <name type="scientific">Lupinus albus</name>
    <name type="common">White lupine</name>
    <name type="synonym">Lupinus termis</name>
    <dbReference type="NCBI Taxonomy" id="3870"/>
    <lineage>
        <taxon>Eukaryota</taxon>
        <taxon>Viridiplantae</taxon>
        <taxon>Streptophyta</taxon>
        <taxon>Embryophyta</taxon>
        <taxon>Tracheophyta</taxon>
        <taxon>Spermatophyta</taxon>
        <taxon>Magnoliopsida</taxon>
        <taxon>eudicotyledons</taxon>
        <taxon>Gunneridae</taxon>
        <taxon>Pentapetalae</taxon>
        <taxon>rosids</taxon>
        <taxon>fabids</taxon>
        <taxon>Fabales</taxon>
        <taxon>Fabaceae</taxon>
        <taxon>Papilionoideae</taxon>
        <taxon>50 kb inversion clade</taxon>
        <taxon>genistoids sensu lato</taxon>
        <taxon>core genistoids</taxon>
        <taxon>Genisteae</taxon>
        <taxon>Lupinus</taxon>
    </lineage>
</organism>
<evidence type="ECO:0000256" key="1">
    <source>
        <dbReference type="SAM" id="Phobius"/>
    </source>
</evidence>
<protein>
    <submittedName>
        <fullName evidence="2">Uncharacterized protein</fullName>
    </submittedName>
</protein>
<evidence type="ECO:0000313" key="2">
    <source>
        <dbReference type="EMBL" id="KAE9603181.1"/>
    </source>
</evidence>
<dbReference type="Proteomes" id="UP000447434">
    <property type="component" value="Chromosome 12"/>
</dbReference>
<evidence type="ECO:0000313" key="3">
    <source>
        <dbReference type="Proteomes" id="UP000447434"/>
    </source>
</evidence>
<keyword evidence="1" id="KW-0472">Membrane</keyword>
<dbReference type="AlphaFoldDB" id="A0A6A4PNJ9"/>
<sequence length="49" mass="5853">MKIQWRSILLKKKMMQHKLILKSMLAGQVSPYIFLCGLSRIYLFNLKLK</sequence>
<keyword evidence="1" id="KW-0812">Transmembrane</keyword>
<gene>
    <name evidence="2" type="ORF">Lalb_Chr12g0207781</name>
</gene>
<name>A0A6A4PNJ9_LUPAL</name>
<reference evidence="3" key="1">
    <citation type="journal article" date="2020" name="Nat. Commun.">
        <title>Genome sequence of the cluster root forming white lupin.</title>
        <authorList>
            <person name="Hufnagel B."/>
            <person name="Marques A."/>
            <person name="Soriano A."/>
            <person name="Marques L."/>
            <person name="Divol F."/>
            <person name="Doumas P."/>
            <person name="Sallet E."/>
            <person name="Mancinotti D."/>
            <person name="Carrere S."/>
            <person name="Marande W."/>
            <person name="Arribat S."/>
            <person name="Keller J."/>
            <person name="Huneau C."/>
            <person name="Blein T."/>
            <person name="Aime D."/>
            <person name="Laguerre M."/>
            <person name="Taylor J."/>
            <person name="Schubert V."/>
            <person name="Nelson M."/>
            <person name="Geu-Flores F."/>
            <person name="Crespi M."/>
            <person name="Gallardo-Guerrero K."/>
            <person name="Delaux P.-M."/>
            <person name="Salse J."/>
            <person name="Berges H."/>
            <person name="Guyot R."/>
            <person name="Gouzy J."/>
            <person name="Peret B."/>
        </authorList>
    </citation>
    <scope>NUCLEOTIDE SEQUENCE [LARGE SCALE GENOMIC DNA]</scope>
    <source>
        <strain evidence="3">cv. Amiga</strain>
    </source>
</reference>
<keyword evidence="3" id="KW-1185">Reference proteome</keyword>
<feature type="transmembrane region" description="Helical" evidence="1">
    <location>
        <begin position="20"/>
        <end position="43"/>
    </location>
</feature>